<evidence type="ECO:0000313" key="1">
    <source>
        <dbReference type="EMBL" id="AAX28207.1"/>
    </source>
</evidence>
<proteinExistence type="evidence at transcript level"/>
<protein>
    <submittedName>
        <fullName evidence="1">Uncharacterized protein</fullName>
    </submittedName>
</protein>
<sequence length="45" mass="5067">MISSSEWIKSRDKSPRLVKQDFISSAKSFNVSTNGSKISFRETVS</sequence>
<dbReference type="EMBL" id="AY812318">
    <property type="protein sequence ID" value="AAX28207.1"/>
    <property type="molecule type" value="mRNA"/>
</dbReference>
<accession>Q5BWL8</accession>
<reference evidence="1" key="1">
    <citation type="submission" date="2005-03" db="EMBL/GenBank/DDBJ databases">
        <authorList>
            <person name="Han Z."/>
        </authorList>
    </citation>
    <scope>NUCLEOTIDE SEQUENCE</scope>
</reference>
<reference evidence="1" key="2">
    <citation type="journal article" date="2006" name="PLoS Pathog.">
        <title>New perspectives on host-parasite interplay by comparative transcriptomic and proteomic analyses of Schistosoma japonicum.</title>
        <authorList>
            <person name="Liu F."/>
            <person name="Lu J."/>
            <person name="Hu W."/>
            <person name="Wang S.Y."/>
            <person name="Cui S.J."/>
            <person name="Chi M."/>
            <person name="Yan Q."/>
            <person name="Wang X.R."/>
            <person name="Song H.D."/>
            <person name="Xu X.N."/>
            <person name="Wang J.J."/>
            <person name="Zhang X.L."/>
            <person name="Zhang X."/>
            <person name="Wang Z.Q."/>
            <person name="Xue C.L."/>
            <person name="Brindley P.J."/>
            <person name="McManus D.P."/>
            <person name="Yang P.Y."/>
            <person name="Feng Z."/>
            <person name="Chen Z."/>
            <person name="Han Z.G."/>
        </authorList>
    </citation>
    <scope>NUCLEOTIDE SEQUENCE</scope>
</reference>
<name>Q5BWL8_SCHJA</name>
<dbReference type="AlphaFoldDB" id="Q5BWL8"/>
<organism evidence="1">
    <name type="scientific">Schistosoma japonicum</name>
    <name type="common">Blood fluke</name>
    <dbReference type="NCBI Taxonomy" id="6182"/>
    <lineage>
        <taxon>Eukaryota</taxon>
        <taxon>Metazoa</taxon>
        <taxon>Spiralia</taxon>
        <taxon>Lophotrochozoa</taxon>
        <taxon>Platyhelminthes</taxon>
        <taxon>Trematoda</taxon>
        <taxon>Digenea</taxon>
        <taxon>Strigeidida</taxon>
        <taxon>Schistosomatoidea</taxon>
        <taxon>Schistosomatidae</taxon>
        <taxon>Schistosoma</taxon>
    </lineage>
</organism>